<gene>
    <name evidence="2" type="ORF">Amme_011_020</name>
</gene>
<feature type="compositionally biased region" description="Low complexity" evidence="1">
    <location>
        <begin position="145"/>
        <end position="161"/>
    </location>
</feature>
<organism evidence="2 3">
    <name type="scientific">Acidomonas methanolica NBRC 104435</name>
    <dbReference type="NCBI Taxonomy" id="1231351"/>
    <lineage>
        <taxon>Bacteria</taxon>
        <taxon>Pseudomonadati</taxon>
        <taxon>Pseudomonadota</taxon>
        <taxon>Alphaproteobacteria</taxon>
        <taxon>Acetobacterales</taxon>
        <taxon>Acetobacteraceae</taxon>
        <taxon>Acidomonas</taxon>
    </lineage>
</organism>
<accession>A0A023D2C3</accession>
<dbReference type="InterPro" id="IPR006637">
    <property type="entry name" value="ChW"/>
</dbReference>
<dbReference type="Proteomes" id="UP000019760">
    <property type="component" value="Unassembled WGS sequence"/>
</dbReference>
<reference evidence="3" key="1">
    <citation type="journal article" date="2014" name="FEMS Microbiol. Lett.">
        <title>Draft Genomic DNA Sequence of the Facultatively Methylotrophic Bacterium Acidomonas methanolica type strain MB58.</title>
        <authorList>
            <person name="Higashiura N."/>
            <person name="Hadano H."/>
            <person name="Hirakawa H."/>
            <person name="Matsutani M."/>
            <person name="Takabe S."/>
            <person name="Matsushita K."/>
            <person name="Azuma Y."/>
        </authorList>
    </citation>
    <scope>NUCLEOTIDE SEQUENCE [LARGE SCALE GENOMIC DNA]</scope>
    <source>
        <strain evidence="3">MB58</strain>
    </source>
</reference>
<protein>
    <recommendedName>
        <fullName evidence="4">Hydrophobic W protein</fullName>
    </recommendedName>
</protein>
<evidence type="ECO:0008006" key="4">
    <source>
        <dbReference type="Google" id="ProtNLM"/>
    </source>
</evidence>
<reference evidence="2 3" key="2">
    <citation type="journal article" date="2014" name="FEMS Microbiol. Lett.">
        <title>Draft genomic DNA sequence of the facultatively methylotrophic bacterium Acidomonas methanolica type strain MB58.</title>
        <authorList>
            <person name="Higashiura N."/>
            <person name="Hadano H."/>
            <person name="Hirakawa H."/>
            <person name="Matsutani M."/>
            <person name="Takabe S."/>
            <person name="Matsushita K."/>
            <person name="Azuma Y."/>
        </authorList>
    </citation>
    <scope>NUCLEOTIDE SEQUENCE [LARGE SCALE GENOMIC DNA]</scope>
    <source>
        <strain evidence="2 3">MB58</strain>
    </source>
</reference>
<proteinExistence type="predicted"/>
<evidence type="ECO:0000256" key="1">
    <source>
        <dbReference type="SAM" id="MobiDB-lite"/>
    </source>
</evidence>
<keyword evidence="3" id="KW-1185">Reference proteome</keyword>
<name>A0A023D2C3_ACIMT</name>
<evidence type="ECO:0000313" key="3">
    <source>
        <dbReference type="Proteomes" id="UP000019760"/>
    </source>
</evidence>
<dbReference type="EMBL" id="BAND01000011">
    <property type="protein sequence ID" value="GAJ27920.1"/>
    <property type="molecule type" value="Genomic_DNA"/>
</dbReference>
<feature type="region of interest" description="Disordered" evidence="1">
    <location>
        <begin position="318"/>
        <end position="382"/>
    </location>
</feature>
<evidence type="ECO:0000313" key="2">
    <source>
        <dbReference type="EMBL" id="GAJ27920.1"/>
    </source>
</evidence>
<dbReference type="Pfam" id="PF07538">
    <property type="entry name" value="ChW"/>
    <property type="match status" value="1"/>
</dbReference>
<dbReference type="AlphaFoldDB" id="A0A023D2C3"/>
<comment type="caution">
    <text evidence="2">The sequence shown here is derived from an EMBL/GenBank/DDBJ whole genome shotgun (WGS) entry which is preliminary data.</text>
</comment>
<sequence>MTQSLQNPDRGRVVALKSTAQLMTLKPGLFCVFYAAGQGIGVANGLPGVRLSPAPGTSGDAVTITTMTPDGWLGATDGGALVRVVGAAAQILVTSYDMADATREMPRLQVVQIGGVQAAGAAEAGQANGEAGVNPRAGSAARTPAVQARASQAQGRQAVRGPDASPVSGVPVSEAAAAPQGQFEVAAHIQRRGDVGVRLGEWMGVRGSQAWIEGFGIAPIDSVPVEDIEYQAVLGKNWLSPWVQGGQYCGSRGMALPILGLRVRLKGDAEKAYDLSVSATFTDGSAVGPVGADQTLEAESLAPLEAFLVEFRPRSAPSTRAGVKAAPASSAGKRTATKPVAPPPSAPAVAAGKTAKKADPVRKKAAPPETVPPAPRRKPAKV</sequence>
<dbReference type="OrthoDB" id="7282413at2"/>
<dbReference type="RefSeq" id="WP_042055921.1">
    <property type="nucleotide sequence ID" value="NZ_BAND01000011.1"/>
</dbReference>
<feature type="region of interest" description="Disordered" evidence="1">
    <location>
        <begin position="127"/>
        <end position="173"/>
    </location>
</feature>